<accession>A0A2U3ALS3</accession>
<dbReference type="RefSeq" id="WP_109305845.1">
    <property type="nucleotide sequence ID" value="NZ_BJUF01000018.1"/>
</dbReference>
<feature type="coiled-coil region" evidence="1">
    <location>
        <begin position="4"/>
        <end position="66"/>
    </location>
</feature>
<comment type="caution">
    <text evidence="2">The sequence shown here is derived from an EMBL/GenBank/DDBJ whole genome shotgun (WGS) entry which is preliminary data.</text>
</comment>
<sequence length="171" mass="19780">MLYLAEAVKLKSIIRKKIEELNSERHRVAFATIAKGQEIPSPKRTLQDVEQDLIQVRRDFEKLDALIYRANIDHHVQFDAMTLTIVEAIEHAIQLRAEAQVCKDFSAAEVEEYMYGMTSESEAIIRIALFDPEEYRMRAIELDKKAHTLSNTINAKNYTIQIDFDNALYFG</sequence>
<dbReference type="OrthoDB" id="2352801at2"/>
<evidence type="ECO:0000256" key="1">
    <source>
        <dbReference type="SAM" id="Coils"/>
    </source>
</evidence>
<protein>
    <submittedName>
        <fullName evidence="2">Uncharacterized protein</fullName>
    </submittedName>
</protein>
<dbReference type="Gene3D" id="6.10.320.10">
    <property type="match status" value="1"/>
</dbReference>
<gene>
    <name evidence="2" type="ORF">DEX24_07720</name>
</gene>
<reference evidence="2 3" key="1">
    <citation type="submission" date="2018-05" db="EMBL/GenBank/DDBJ databases">
        <title>Kurthia sibirica genome sequence.</title>
        <authorList>
            <person name="Maclea K.S."/>
            <person name="Goen A.E."/>
        </authorList>
    </citation>
    <scope>NUCLEOTIDE SEQUENCE [LARGE SCALE GENOMIC DNA]</scope>
    <source>
        <strain evidence="2 3">ATCC 49154</strain>
    </source>
</reference>
<organism evidence="2 3">
    <name type="scientific">Kurthia sibirica</name>
    <dbReference type="NCBI Taxonomy" id="202750"/>
    <lineage>
        <taxon>Bacteria</taxon>
        <taxon>Bacillati</taxon>
        <taxon>Bacillota</taxon>
        <taxon>Bacilli</taxon>
        <taxon>Bacillales</taxon>
        <taxon>Caryophanaceae</taxon>
        <taxon>Kurthia</taxon>
    </lineage>
</organism>
<name>A0A2U3ALS3_9BACL</name>
<dbReference type="AlphaFoldDB" id="A0A2U3ALS3"/>
<proteinExistence type="predicted"/>
<evidence type="ECO:0000313" key="2">
    <source>
        <dbReference type="EMBL" id="PWI25486.1"/>
    </source>
</evidence>
<keyword evidence="3" id="KW-1185">Reference proteome</keyword>
<evidence type="ECO:0000313" key="3">
    <source>
        <dbReference type="Proteomes" id="UP000245938"/>
    </source>
</evidence>
<dbReference type="EMBL" id="QFVR01000008">
    <property type="protein sequence ID" value="PWI25486.1"/>
    <property type="molecule type" value="Genomic_DNA"/>
</dbReference>
<keyword evidence="1" id="KW-0175">Coiled coil</keyword>
<dbReference type="Proteomes" id="UP000245938">
    <property type="component" value="Unassembled WGS sequence"/>
</dbReference>